<feature type="signal peptide" evidence="1">
    <location>
        <begin position="1"/>
        <end position="26"/>
    </location>
</feature>
<comment type="caution">
    <text evidence="2">The sequence shown here is derived from an EMBL/GenBank/DDBJ whole genome shotgun (WGS) entry which is preliminary data.</text>
</comment>
<evidence type="ECO:0000313" key="3">
    <source>
        <dbReference type="Proteomes" id="UP000640786"/>
    </source>
</evidence>
<dbReference type="RefSeq" id="WP_144538533.1">
    <property type="nucleotide sequence ID" value="NZ_JACSQO010000003.1"/>
</dbReference>
<protein>
    <submittedName>
        <fullName evidence="2">Uncharacterized protein</fullName>
    </submittedName>
</protein>
<dbReference type="Gene3D" id="3.10.450.420">
    <property type="match status" value="1"/>
</dbReference>
<dbReference type="Proteomes" id="UP000640786">
    <property type="component" value="Unassembled WGS sequence"/>
</dbReference>
<sequence>MKTAKLLIAFTAVSLLSTTFTGVTEATTKENTKVTQTVTQNTKILTEKIAIDLAAKYHEAYLFVSSGGGYKDREYNTFLYNDFAYRYLSSKIDTKTKLLKYLTQTMTSKAAEQFIKDLEILEYKGKLAQKEADMGSQEKWEKATAEIIKKDSDKAKYRLTVPFGEDADKTTYVVEYQFVEKVGWRISKQPAVDLDIPDKANPINILFTNLLNNPQISQKQLLPTSYFDVNEFKTGIKKIELSKLKEVDRGSYHVEFVATIFVELEKDYNGPLVSGENRMYFIVEPNGYMDFKIHQAGLISMY</sequence>
<evidence type="ECO:0000313" key="2">
    <source>
        <dbReference type="EMBL" id="MBD7944164.1"/>
    </source>
</evidence>
<reference evidence="2 3" key="1">
    <citation type="submission" date="2020-08" db="EMBL/GenBank/DDBJ databases">
        <title>A Genomic Blueprint of the Chicken Gut Microbiome.</title>
        <authorList>
            <person name="Gilroy R."/>
            <person name="Ravi A."/>
            <person name="Getino M."/>
            <person name="Pursley I."/>
            <person name="Horton D.L."/>
            <person name="Alikhan N.-F."/>
            <person name="Baker D."/>
            <person name="Gharbi K."/>
            <person name="Hall N."/>
            <person name="Watson M."/>
            <person name="Adriaenssens E.M."/>
            <person name="Foster-Nyarko E."/>
            <person name="Jarju S."/>
            <person name="Secka A."/>
            <person name="Antonio M."/>
            <person name="Oren A."/>
            <person name="Chaudhuri R."/>
            <person name="La Ragione R.M."/>
            <person name="Hildebrand F."/>
            <person name="Pallen M.J."/>
        </authorList>
    </citation>
    <scope>NUCLEOTIDE SEQUENCE [LARGE SCALE GENOMIC DNA]</scope>
    <source>
        <strain evidence="2 3">Sa2BUA9</strain>
    </source>
</reference>
<keyword evidence="1" id="KW-0732">Signal</keyword>
<dbReference type="Pfam" id="PF16800">
    <property type="entry name" value="Endopep_inhib"/>
    <property type="match status" value="1"/>
</dbReference>
<dbReference type="EMBL" id="JACSQO010000003">
    <property type="protein sequence ID" value="MBD7944164.1"/>
    <property type="molecule type" value="Genomic_DNA"/>
</dbReference>
<name>A0ABR8R8N4_9BACI</name>
<evidence type="ECO:0000256" key="1">
    <source>
        <dbReference type="SAM" id="SignalP"/>
    </source>
</evidence>
<gene>
    <name evidence="2" type="ORF">H9650_08535</name>
</gene>
<dbReference type="InterPro" id="IPR031841">
    <property type="entry name" value="Endopep_inhib"/>
</dbReference>
<dbReference type="InterPro" id="IPR053749">
    <property type="entry name" value="TA_system-associated_sf"/>
</dbReference>
<accession>A0ABR8R8N4</accession>
<proteinExistence type="predicted"/>
<feature type="chain" id="PRO_5045479401" evidence="1">
    <location>
        <begin position="27"/>
        <end position="302"/>
    </location>
</feature>
<keyword evidence="3" id="KW-1185">Reference proteome</keyword>
<organism evidence="2 3">
    <name type="scientific">Psychrobacillus faecigallinarum</name>
    <dbReference type="NCBI Taxonomy" id="2762235"/>
    <lineage>
        <taxon>Bacteria</taxon>
        <taxon>Bacillati</taxon>
        <taxon>Bacillota</taxon>
        <taxon>Bacilli</taxon>
        <taxon>Bacillales</taxon>
        <taxon>Bacillaceae</taxon>
        <taxon>Psychrobacillus</taxon>
    </lineage>
</organism>